<organism evidence="1 2">
    <name type="scientific">Vibrio nigripulchritudo</name>
    <dbReference type="NCBI Taxonomy" id="28173"/>
    <lineage>
        <taxon>Bacteria</taxon>
        <taxon>Pseudomonadati</taxon>
        <taxon>Pseudomonadota</taxon>
        <taxon>Gammaproteobacteria</taxon>
        <taxon>Vibrionales</taxon>
        <taxon>Vibrionaceae</taxon>
        <taxon>Vibrio</taxon>
    </lineage>
</organism>
<dbReference type="Proteomes" id="UP000016895">
    <property type="component" value="Chromosome 1"/>
</dbReference>
<keyword evidence="2" id="KW-1185">Reference proteome</keyword>
<name>U4K2W2_9VIBR</name>
<dbReference type="GO" id="GO:0016740">
    <property type="term" value="F:transferase activity"/>
    <property type="evidence" value="ECO:0007669"/>
    <property type="project" value="UniProtKB-KW"/>
</dbReference>
<sequence length="403" mass="46231">MKVAIICQSLNYYAGAERVVYELFQAFCRCNINVHLGTGEIGDFYYSELEPARINDIPGGMDDYYDVVICFHTHTFSYLFNDGVECKSLLYFSLSPYEPIEFPFLLPNEIDGYFCNSGETRDKLISSGLEANKTFVFPNSCRMDLIGGDLQVINKPLKRLAIISNHVPKELEKLKSINSDIDFFFVGIDYGVSFIDKDFISEFDAIITIGYSVVLSVASGIPVYMYDHFGGDGWLTKENFKENSHFNFSGRPNLTKKTTEEIYNELVNGYEVAINDRMFLLNEMRKERDVDVNLLNLIEKIKKQSVTKKIQPNSYLSNQALAHFKLLKSVSHIQSQLSNISGVGSQDNINSCLLKENIIIKEKIKRIDGKLRQTNETLCRIERNQVKTLFSRLIKRVKFHFFK</sequence>
<dbReference type="EMBL" id="FO203526">
    <property type="protein sequence ID" value="CCO59611.1"/>
    <property type="molecule type" value="Genomic_DNA"/>
</dbReference>
<dbReference type="AlphaFoldDB" id="U4K2W2"/>
<evidence type="ECO:0000313" key="2">
    <source>
        <dbReference type="Proteomes" id="UP000016895"/>
    </source>
</evidence>
<dbReference type="OrthoDB" id="9179784at2"/>
<dbReference type="PATRIC" id="fig|1260221.3.peg.3458"/>
<reference evidence="1 2" key="1">
    <citation type="journal article" date="2013" name="ISME J.">
        <title>Comparative genomics of pathogenic lineages of Vibrio nigripulchritudo identifies virulence-associated traits.</title>
        <authorList>
            <person name="Goudenege D."/>
            <person name="Labreuche Y."/>
            <person name="Krin E."/>
            <person name="Ansquer D."/>
            <person name="Mangenot S."/>
            <person name="Calteau A."/>
            <person name="Medigue C."/>
            <person name="Mazel D."/>
            <person name="Polz M.F."/>
            <person name="Le Roux F."/>
        </authorList>
    </citation>
    <scope>NUCLEOTIDE SEQUENCE [LARGE SCALE GENOMIC DNA]</scope>
    <source>
        <strain evidence="2">SnF1</strain>
    </source>
</reference>
<keyword evidence="1" id="KW-0808">Transferase</keyword>
<proteinExistence type="predicted"/>
<dbReference type="RefSeq" id="WP_022552009.1">
    <property type="nucleotide sequence ID" value="NC_022528.1"/>
</dbReference>
<accession>U4K2W2</accession>
<gene>
    <name evidence="1" type="ORF">VIBNI_A3639</name>
</gene>
<dbReference type="SUPFAM" id="SSF53756">
    <property type="entry name" value="UDP-Glycosyltransferase/glycogen phosphorylase"/>
    <property type="match status" value="1"/>
</dbReference>
<dbReference type="KEGG" id="vni:VIBNI_A3639"/>
<dbReference type="STRING" id="28173.VIBNI_A3639"/>
<protein>
    <submittedName>
        <fullName evidence="1">Putative UDP-Glycosyltransferase/glycogen phosphorylase</fullName>
    </submittedName>
</protein>
<evidence type="ECO:0000313" key="1">
    <source>
        <dbReference type="EMBL" id="CCO59611.1"/>
    </source>
</evidence>